<evidence type="ECO:0000313" key="3">
    <source>
        <dbReference type="Proteomes" id="UP000199656"/>
    </source>
</evidence>
<organism evidence="2 3">
    <name type="scientific">Chitinophaga terrae</name>
    <name type="common">ex Kim and Jung 2007</name>
    <dbReference type="NCBI Taxonomy" id="408074"/>
    <lineage>
        <taxon>Bacteria</taxon>
        <taxon>Pseudomonadati</taxon>
        <taxon>Bacteroidota</taxon>
        <taxon>Chitinophagia</taxon>
        <taxon>Chitinophagales</taxon>
        <taxon>Chitinophagaceae</taxon>
        <taxon>Chitinophaga</taxon>
    </lineage>
</organism>
<name>A0A1H4AKF7_9BACT</name>
<dbReference type="AlphaFoldDB" id="A0A1H4AKF7"/>
<reference evidence="3" key="1">
    <citation type="submission" date="2016-10" db="EMBL/GenBank/DDBJ databases">
        <authorList>
            <person name="Varghese N."/>
            <person name="Submissions S."/>
        </authorList>
    </citation>
    <scope>NUCLEOTIDE SEQUENCE [LARGE SCALE GENOMIC DNA]</scope>
    <source>
        <strain evidence="3">DSM 23920</strain>
    </source>
</reference>
<sequence length="132" mass="14334">MLEEKRSHCGLGRQKDAPVLRLPFRCATGLRYVLSRFLRSLRPLFVQLPVWLWAVLNRGRFNARRPTWPSIFDLLSAGAPGEIEDEGAACCSSPSLGPSAALQGLRSGCRRSGQVGNGGGDGSEAADKRLLQ</sequence>
<dbReference type="EMBL" id="FNRL01000006">
    <property type="protein sequence ID" value="SEA36142.1"/>
    <property type="molecule type" value="Genomic_DNA"/>
</dbReference>
<dbReference type="Proteomes" id="UP000199656">
    <property type="component" value="Unassembled WGS sequence"/>
</dbReference>
<keyword evidence="3" id="KW-1185">Reference proteome</keyword>
<evidence type="ECO:0000313" key="2">
    <source>
        <dbReference type="EMBL" id="SEA36142.1"/>
    </source>
</evidence>
<gene>
    <name evidence="2" type="ORF">SAMN05660909_01620</name>
</gene>
<feature type="region of interest" description="Disordered" evidence="1">
    <location>
        <begin position="111"/>
        <end position="132"/>
    </location>
</feature>
<protein>
    <submittedName>
        <fullName evidence="2">Uncharacterized protein</fullName>
    </submittedName>
</protein>
<evidence type="ECO:0000256" key="1">
    <source>
        <dbReference type="SAM" id="MobiDB-lite"/>
    </source>
</evidence>
<proteinExistence type="predicted"/>
<accession>A0A1H4AKF7</accession>